<organism evidence="2 3">
    <name type="scientific">Nelumbo nucifera</name>
    <name type="common">Sacred lotus</name>
    <dbReference type="NCBI Taxonomy" id="4432"/>
    <lineage>
        <taxon>Eukaryota</taxon>
        <taxon>Viridiplantae</taxon>
        <taxon>Streptophyta</taxon>
        <taxon>Embryophyta</taxon>
        <taxon>Tracheophyta</taxon>
        <taxon>Spermatophyta</taxon>
        <taxon>Magnoliopsida</taxon>
        <taxon>Proteales</taxon>
        <taxon>Nelumbonaceae</taxon>
        <taxon>Nelumbo</taxon>
    </lineage>
</organism>
<sequence>MAFAAGFSSIIFLILLGCLSRAFLHHERKAFEKNPSWVTDLLIICSFFIAVSCPTLALAFMRWRRMKKENFQVTQNQHKRTEAISIEAGDTLEEHKIHFGKRPSLQDIIAQFPTQSRGSNIRVLVCGP</sequence>
<keyword evidence="1" id="KW-0812">Transmembrane</keyword>
<dbReference type="AlphaFoldDB" id="A0A822Z6M7"/>
<evidence type="ECO:0000313" key="2">
    <source>
        <dbReference type="EMBL" id="DAD40712.1"/>
    </source>
</evidence>
<accession>A0A822Z6M7</accession>
<reference evidence="2 3" key="1">
    <citation type="journal article" date="2020" name="Mol. Biol. Evol.">
        <title>Distinct Expression and Methylation Patterns for Genes with Different Fates following a Single Whole-Genome Duplication in Flowering Plants.</title>
        <authorList>
            <person name="Shi T."/>
            <person name="Rahmani R.S."/>
            <person name="Gugger P.F."/>
            <person name="Wang M."/>
            <person name="Li H."/>
            <person name="Zhang Y."/>
            <person name="Li Z."/>
            <person name="Wang Q."/>
            <person name="Van de Peer Y."/>
            <person name="Marchal K."/>
            <person name="Chen J."/>
        </authorList>
    </citation>
    <scope>NUCLEOTIDE SEQUENCE [LARGE SCALE GENOMIC DNA]</scope>
    <source>
        <tissue evidence="2">Leaf</tissue>
    </source>
</reference>
<keyword evidence="3" id="KW-1185">Reference proteome</keyword>
<feature type="transmembrane region" description="Helical" evidence="1">
    <location>
        <begin position="37"/>
        <end position="60"/>
    </location>
</feature>
<dbReference type="EMBL" id="DUZY01000005">
    <property type="protein sequence ID" value="DAD40712.1"/>
    <property type="molecule type" value="Genomic_DNA"/>
</dbReference>
<proteinExistence type="predicted"/>
<keyword evidence="1" id="KW-1133">Transmembrane helix</keyword>
<dbReference type="InterPro" id="IPR039261">
    <property type="entry name" value="FNR_nucleotide-bd"/>
</dbReference>
<evidence type="ECO:0000313" key="3">
    <source>
        <dbReference type="Proteomes" id="UP000607653"/>
    </source>
</evidence>
<evidence type="ECO:0000256" key="1">
    <source>
        <dbReference type="SAM" id="Phobius"/>
    </source>
</evidence>
<dbReference type="Gene3D" id="3.40.50.80">
    <property type="entry name" value="Nucleotide-binding domain of ferredoxin-NADP reductase (FNR) module"/>
    <property type="match status" value="1"/>
</dbReference>
<dbReference type="Proteomes" id="UP000607653">
    <property type="component" value="Unassembled WGS sequence"/>
</dbReference>
<comment type="caution">
    <text evidence="2">The sequence shown here is derived from an EMBL/GenBank/DDBJ whole genome shotgun (WGS) entry which is preliminary data.</text>
</comment>
<keyword evidence="1" id="KW-0472">Membrane</keyword>
<gene>
    <name evidence="2" type="ORF">HUJ06_015035</name>
</gene>
<name>A0A822Z6M7_NELNU</name>
<protein>
    <submittedName>
        <fullName evidence="2">Uncharacterized protein</fullName>
    </submittedName>
</protein>